<dbReference type="STRING" id="6186.A0A183KTN3"/>
<dbReference type="AlphaFoldDB" id="A0A183KTN3"/>
<name>A0A183KTN3_9TREM</name>
<keyword evidence="4" id="KW-1185">Reference proteome</keyword>
<keyword evidence="1" id="KW-0472">Membrane</keyword>
<dbReference type="Proteomes" id="UP000279833">
    <property type="component" value="Unassembled WGS sequence"/>
</dbReference>
<evidence type="ECO:0000256" key="1">
    <source>
        <dbReference type="SAM" id="Phobius"/>
    </source>
</evidence>
<dbReference type="EMBL" id="UZAK01040994">
    <property type="protein sequence ID" value="VDP65767.1"/>
    <property type="molecule type" value="Genomic_DNA"/>
</dbReference>
<evidence type="ECO:0000313" key="3">
    <source>
        <dbReference type="EMBL" id="VDP65767.1"/>
    </source>
</evidence>
<feature type="domain" description="ZSWIM1/3 RNaseH-like" evidence="2">
    <location>
        <begin position="19"/>
        <end position="89"/>
    </location>
</feature>
<gene>
    <name evidence="3" type="ORF">SCUD_LOCUS18423</name>
</gene>
<dbReference type="InterPro" id="IPR048324">
    <property type="entry name" value="ZSWIM1-3_RNaseH-like"/>
</dbReference>
<protein>
    <submittedName>
        <fullName evidence="5">Ion_trans domain-containing protein</fullName>
    </submittedName>
</protein>
<keyword evidence="1" id="KW-0812">Transmembrane</keyword>
<accession>A0A183KTN3</accession>
<reference evidence="3 4" key="2">
    <citation type="submission" date="2018-11" db="EMBL/GenBank/DDBJ databases">
        <authorList>
            <consortium name="Pathogen Informatics"/>
        </authorList>
    </citation>
    <scope>NUCLEOTIDE SEQUENCE [LARGE SCALE GENOMIC DNA]</scope>
    <source>
        <strain evidence="3">Dakar</strain>
        <strain evidence="4">Dakar, Senegal</strain>
    </source>
</reference>
<evidence type="ECO:0000313" key="4">
    <source>
        <dbReference type="Proteomes" id="UP000279833"/>
    </source>
</evidence>
<evidence type="ECO:0000259" key="2">
    <source>
        <dbReference type="Pfam" id="PF21056"/>
    </source>
</evidence>
<reference evidence="5" key="1">
    <citation type="submission" date="2016-06" db="UniProtKB">
        <authorList>
            <consortium name="WormBaseParasite"/>
        </authorList>
    </citation>
    <scope>IDENTIFICATION</scope>
</reference>
<organism evidence="5">
    <name type="scientific">Schistosoma curassoni</name>
    <dbReference type="NCBI Taxonomy" id="6186"/>
    <lineage>
        <taxon>Eukaryota</taxon>
        <taxon>Metazoa</taxon>
        <taxon>Spiralia</taxon>
        <taxon>Lophotrochozoa</taxon>
        <taxon>Platyhelminthes</taxon>
        <taxon>Trematoda</taxon>
        <taxon>Digenea</taxon>
        <taxon>Strigeidida</taxon>
        <taxon>Schistosomatoidea</taxon>
        <taxon>Schistosomatidae</taxon>
        <taxon>Schistosoma</taxon>
    </lineage>
</organism>
<feature type="transmembrane region" description="Helical" evidence="1">
    <location>
        <begin position="64"/>
        <end position="85"/>
    </location>
</feature>
<dbReference type="WBParaSite" id="SCUD_0001842601-mRNA-1">
    <property type="protein sequence ID" value="SCUD_0001842601-mRNA-1"/>
    <property type="gene ID" value="SCUD_0001842601"/>
</dbReference>
<sequence length="118" mass="13842">MLGDCAKLKAHIMSLGGFCEYEIDDEDYFRYFFFATAYQMNLTTRFLDVVDFDGTYQTNNENLYLYQVVVLDMNLMAISVFIAFISRENLLFCRNSCRSSDVQLTIKNWLVLSQITYL</sequence>
<evidence type="ECO:0000313" key="5">
    <source>
        <dbReference type="WBParaSite" id="SCUD_0001842601-mRNA-1"/>
    </source>
</evidence>
<keyword evidence="1" id="KW-1133">Transmembrane helix</keyword>
<dbReference type="Pfam" id="PF21056">
    <property type="entry name" value="ZSWIM1-3_RNaseH-like"/>
    <property type="match status" value="1"/>
</dbReference>
<proteinExistence type="predicted"/>